<feature type="chain" id="PRO_5047153444" evidence="1">
    <location>
        <begin position="23"/>
        <end position="410"/>
    </location>
</feature>
<accession>A0ABY1JCF8</accession>
<comment type="caution">
    <text evidence="2">The sequence shown here is derived from an EMBL/GenBank/DDBJ whole genome shotgun (WGS) entry which is preliminary data.</text>
</comment>
<gene>
    <name evidence="2" type="ORF">SAMN05444368_0799</name>
</gene>
<keyword evidence="3" id="KW-1185">Reference proteome</keyword>
<dbReference type="Proteomes" id="UP000185093">
    <property type="component" value="Unassembled WGS sequence"/>
</dbReference>
<keyword evidence="1" id="KW-0732">Signal</keyword>
<sequence>MKRLWGVAFLLLWAVFCRPKGAECSVVVAGPPEWLADAIRGSIIAVMNEMPSYELKDQERLLAMVSERIFEGYRVNALRIAGKDDVFIELIPVKADSWEADVTFPKLYPPCDEWFRLDASGMKEEILSLLQGVPVEALRWADEVFLKEVRNIASSRLPGWEPHVMVSKKDECYVVELSFTASQDLVLAIDAHVFSRSLPSFWQYDMREKLLESLSPFIGIPVGWAAKHERDVERVVNERLKDTRLSGTARIEVESQFVSSKIAKANVNVESKRYTLNVWGAAYAGTEDKSTELGLHFGRKAQPLHSWDIELYGEAVMLLDDGDTEERLGFRWSPYKNFWLGAERELEEDKTWYRLWIEGGLKAFYAWWRHSDEHENNAALGYRFTEHLSLELYIDERDDDEVSIRAVGNF</sequence>
<evidence type="ECO:0000313" key="3">
    <source>
        <dbReference type="Proteomes" id="UP000185093"/>
    </source>
</evidence>
<reference evidence="2 3" key="1">
    <citation type="submission" date="2016-11" db="EMBL/GenBank/DDBJ databases">
        <authorList>
            <person name="Varghese N."/>
            <person name="Submissions S."/>
        </authorList>
    </citation>
    <scope>NUCLEOTIDE SEQUENCE [LARGE SCALE GENOMIC DNA]</scope>
    <source>
        <strain evidence="2 3">DSM 20664</strain>
    </source>
</reference>
<proteinExistence type="predicted"/>
<dbReference type="EMBL" id="FSQZ01000001">
    <property type="protein sequence ID" value="SIN65693.1"/>
    <property type="molecule type" value="Genomic_DNA"/>
</dbReference>
<feature type="signal peptide" evidence="1">
    <location>
        <begin position="1"/>
        <end position="22"/>
    </location>
</feature>
<organism evidence="2 3">
    <name type="scientific">Acetomicrobium flavidum</name>
    <dbReference type="NCBI Taxonomy" id="49896"/>
    <lineage>
        <taxon>Bacteria</taxon>
        <taxon>Thermotogati</taxon>
        <taxon>Synergistota</taxon>
        <taxon>Synergistia</taxon>
        <taxon>Synergistales</taxon>
        <taxon>Acetomicrobiaceae</taxon>
        <taxon>Acetomicrobium</taxon>
    </lineage>
</organism>
<dbReference type="RefSeq" id="WP_074199343.1">
    <property type="nucleotide sequence ID" value="NZ_FSQZ01000001.1"/>
</dbReference>
<protein>
    <submittedName>
        <fullName evidence="2">Uncharacterized protein</fullName>
    </submittedName>
</protein>
<name>A0ABY1JCF8_9BACT</name>
<evidence type="ECO:0000256" key="1">
    <source>
        <dbReference type="SAM" id="SignalP"/>
    </source>
</evidence>
<evidence type="ECO:0000313" key="2">
    <source>
        <dbReference type="EMBL" id="SIN65693.1"/>
    </source>
</evidence>